<comment type="cofactor">
    <cofactor evidence="15">
        <name>Mg(2+)</name>
        <dbReference type="ChEBI" id="CHEBI:18420"/>
    </cofactor>
    <text evidence="15">Binds 1 Mg(2+) ion per subunit. The magnesium is bound as Mg-PRPP.</text>
</comment>
<evidence type="ECO:0000256" key="9">
    <source>
        <dbReference type="ARBA" id="ARBA00023134"/>
    </source>
</evidence>
<dbReference type="GO" id="GO:0005525">
    <property type="term" value="F:GTP binding"/>
    <property type="evidence" value="ECO:0007669"/>
    <property type="project" value="UniProtKB-KW"/>
</dbReference>
<dbReference type="InterPro" id="IPR050054">
    <property type="entry name" value="UPRTase/APRTase"/>
</dbReference>
<feature type="binding site" evidence="15">
    <location>
        <position position="81"/>
    </location>
    <ligand>
        <name>5-phospho-alpha-D-ribose 1-diphosphate</name>
        <dbReference type="ChEBI" id="CHEBI:58017"/>
    </ligand>
</feature>
<dbReference type="PANTHER" id="PTHR32315">
    <property type="entry name" value="ADENINE PHOSPHORIBOSYLTRANSFERASE"/>
    <property type="match status" value="1"/>
</dbReference>
<feature type="binding site" evidence="15">
    <location>
        <position position="106"/>
    </location>
    <ligand>
        <name>5-phospho-alpha-D-ribose 1-diphosphate</name>
        <dbReference type="ChEBI" id="CHEBI:58017"/>
    </ligand>
</feature>
<feature type="domain" description="Phosphoribosyltransferase" evidence="16">
    <location>
        <begin position="8"/>
        <end position="210"/>
    </location>
</feature>
<dbReference type="GO" id="GO:0005737">
    <property type="term" value="C:cytoplasm"/>
    <property type="evidence" value="ECO:0007669"/>
    <property type="project" value="UniProtKB-ARBA"/>
</dbReference>
<comment type="pathway">
    <text evidence="1 15">Pyrimidine metabolism; UMP biosynthesis via salvage pathway; UMP from uracil: step 1/1.</text>
</comment>
<evidence type="ECO:0000256" key="4">
    <source>
        <dbReference type="ARBA" id="ARBA00022533"/>
    </source>
</evidence>
<keyword evidence="18" id="KW-1185">Reference proteome</keyword>
<dbReference type="AlphaFoldDB" id="A0A927A2U9"/>
<reference evidence="18" key="1">
    <citation type="journal article" date="2020" name="ISME J.">
        <title>Comparative genomics reveals insights into cyanobacterial evolution and habitat adaptation.</title>
        <authorList>
            <person name="Chen M.Y."/>
            <person name="Teng W.K."/>
            <person name="Zhao L."/>
            <person name="Hu C.X."/>
            <person name="Zhou Y.K."/>
            <person name="Han B.P."/>
            <person name="Song L.R."/>
            <person name="Shu W.S."/>
        </authorList>
    </citation>
    <scope>NUCLEOTIDE SEQUENCE [LARGE SCALE GENOMIC DNA]</scope>
    <source>
        <strain evidence="18">FACHB-251</strain>
    </source>
</reference>
<evidence type="ECO:0000256" key="7">
    <source>
        <dbReference type="ARBA" id="ARBA00022741"/>
    </source>
</evidence>
<gene>
    <name evidence="15 17" type="primary">upp</name>
    <name evidence="17" type="ORF">H6G06_22305</name>
</gene>
<evidence type="ECO:0000256" key="5">
    <source>
        <dbReference type="ARBA" id="ARBA00022676"/>
    </source>
</evidence>
<dbReference type="NCBIfam" id="TIGR01091">
    <property type="entry name" value="upp"/>
    <property type="match status" value="1"/>
</dbReference>
<evidence type="ECO:0000256" key="1">
    <source>
        <dbReference type="ARBA" id="ARBA00005180"/>
    </source>
</evidence>
<organism evidence="17 18">
    <name type="scientific">Anabaena sphaerica FACHB-251</name>
    <dbReference type="NCBI Taxonomy" id="2692883"/>
    <lineage>
        <taxon>Bacteria</taxon>
        <taxon>Bacillati</taxon>
        <taxon>Cyanobacteriota</taxon>
        <taxon>Cyanophyceae</taxon>
        <taxon>Nostocales</taxon>
        <taxon>Nostocaceae</taxon>
        <taxon>Anabaena</taxon>
    </lineage>
</organism>
<evidence type="ECO:0000256" key="11">
    <source>
        <dbReference type="ARBA" id="ARBA00052919"/>
    </source>
</evidence>
<evidence type="ECO:0000256" key="10">
    <source>
        <dbReference type="ARBA" id="ARBA00031082"/>
    </source>
</evidence>
<dbReference type="Proteomes" id="UP000662185">
    <property type="component" value="Unassembled WGS sequence"/>
</dbReference>
<comment type="activity regulation">
    <text evidence="15">Allosterically activated by GTP.</text>
</comment>
<evidence type="ECO:0000256" key="2">
    <source>
        <dbReference type="ARBA" id="ARBA00009516"/>
    </source>
</evidence>
<evidence type="ECO:0000313" key="17">
    <source>
        <dbReference type="EMBL" id="MBD2296134.1"/>
    </source>
</evidence>
<keyword evidence="6 15" id="KW-0808">Transferase</keyword>
<feature type="binding site" evidence="15">
    <location>
        <position position="196"/>
    </location>
    <ligand>
        <name>uracil</name>
        <dbReference type="ChEBI" id="CHEBI:17568"/>
    </ligand>
</feature>
<dbReference type="PANTHER" id="PTHR32315:SF4">
    <property type="entry name" value="URACIL PHOSPHORIBOSYLTRANSFERASE, CHLOROPLASTIC"/>
    <property type="match status" value="1"/>
</dbReference>
<evidence type="ECO:0000313" key="18">
    <source>
        <dbReference type="Proteomes" id="UP000662185"/>
    </source>
</evidence>
<keyword evidence="8 15" id="KW-0460">Magnesium</keyword>
<dbReference type="FunFam" id="3.40.50.2020:FF:000003">
    <property type="entry name" value="Uracil phosphoribosyltransferase"/>
    <property type="match status" value="1"/>
</dbReference>
<dbReference type="InterPro" id="IPR005765">
    <property type="entry name" value="UPRT"/>
</dbReference>
<evidence type="ECO:0000259" key="16">
    <source>
        <dbReference type="Pfam" id="PF14681"/>
    </source>
</evidence>
<evidence type="ECO:0000256" key="15">
    <source>
        <dbReference type="HAMAP-Rule" id="MF_01218"/>
    </source>
</evidence>
<feature type="binding site" evidence="15">
    <location>
        <begin position="133"/>
        <end position="141"/>
    </location>
    <ligand>
        <name>5-phospho-alpha-D-ribose 1-diphosphate</name>
        <dbReference type="ChEBI" id="CHEBI:58017"/>
    </ligand>
</feature>
<feature type="binding site" evidence="15">
    <location>
        <begin position="201"/>
        <end position="203"/>
    </location>
    <ligand>
        <name>uracil</name>
        <dbReference type="ChEBI" id="CHEBI:17568"/>
    </ligand>
</feature>
<proteinExistence type="inferred from homology"/>
<dbReference type="Pfam" id="PF14681">
    <property type="entry name" value="UPRTase"/>
    <property type="match status" value="1"/>
</dbReference>
<comment type="similarity">
    <text evidence="2 15">Belongs to the UPRTase family.</text>
</comment>
<dbReference type="CDD" id="cd06223">
    <property type="entry name" value="PRTases_typeI"/>
    <property type="match status" value="1"/>
</dbReference>
<evidence type="ECO:0000256" key="14">
    <source>
        <dbReference type="ARBA" id="ARBA00079807"/>
    </source>
</evidence>
<keyword evidence="7 15" id="KW-0547">Nucleotide-binding</keyword>
<dbReference type="InterPro" id="IPR000836">
    <property type="entry name" value="PRTase_dom"/>
</dbReference>
<dbReference type="HAMAP" id="MF_01218_B">
    <property type="entry name" value="Upp_B"/>
    <property type="match status" value="1"/>
</dbReference>
<evidence type="ECO:0000256" key="8">
    <source>
        <dbReference type="ARBA" id="ARBA00022842"/>
    </source>
</evidence>
<dbReference type="GO" id="GO:0000287">
    <property type="term" value="F:magnesium ion binding"/>
    <property type="evidence" value="ECO:0007669"/>
    <property type="project" value="UniProtKB-UniRule"/>
</dbReference>
<accession>A0A927A2U9</accession>
<dbReference type="SUPFAM" id="SSF53271">
    <property type="entry name" value="PRTase-like"/>
    <property type="match status" value="1"/>
</dbReference>
<keyword evidence="9 15" id="KW-0342">GTP-binding</keyword>
<comment type="function">
    <text evidence="12 15">Catalyzes the conversion of uracil and 5-phospho-alpha-D-ribose 1-diphosphate (PRPP) to UMP and diphosphate.</text>
</comment>
<dbReference type="GO" id="GO:0004845">
    <property type="term" value="F:uracil phosphoribosyltransferase activity"/>
    <property type="evidence" value="ECO:0007669"/>
    <property type="project" value="UniProtKB-UniRule"/>
</dbReference>
<feature type="binding site" evidence="15">
    <location>
        <position position="202"/>
    </location>
    <ligand>
        <name>5-phospho-alpha-D-ribose 1-diphosphate</name>
        <dbReference type="ChEBI" id="CHEBI:58017"/>
    </ligand>
</feature>
<dbReference type="GO" id="GO:0044206">
    <property type="term" value="P:UMP salvage"/>
    <property type="evidence" value="ECO:0007669"/>
    <property type="project" value="UniProtKB-UniRule"/>
</dbReference>
<sequence>MYPQVKLIEHPLLQHKLTLMRKVETSTTKFRNLLKEVSLLLAYEVTRDLPLKYEPIKTPLAAMNAPVLAPDKKLVLVSVMRAGQGILDGMLELMPSARVGHIGLYRDPKTLIPVEYYFKVPQDVDQRDMLVVDPMLATGNTAVAAVERLKSTNPLSIKFVCLLAAPEGIENFCSVHPDVPVYTAAIDDYLDEHGYIIPGLGDAGDRLFGTK</sequence>
<dbReference type="EMBL" id="JACJQU010000019">
    <property type="protein sequence ID" value="MBD2296134.1"/>
    <property type="molecule type" value="Genomic_DNA"/>
</dbReference>
<dbReference type="RefSeq" id="WP_190564198.1">
    <property type="nucleotide sequence ID" value="NZ_JACJQU010000019.1"/>
</dbReference>
<keyword evidence="5 15" id="KW-0328">Glycosyltransferase</keyword>
<dbReference type="EC" id="2.4.2.9" evidence="3 15"/>
<evidence type="ECO:0000256" key="3">
    <source>
        <dbReference type="ARBA" id="ARBA00011894"/>
    </source>
</evidence>
<evidence type="ECO:0000256" key="6">
    <source>
        <dbReference type="ARBA" id="ARBA00022679"/>
    </source>
</evidence>
<evidence type="ECO:0000256" key="12">
    <source>
        <dbReference type="ARBA" id="ARBA00056901"/>
    </source>
</evidence>
<keyword evidence="4 15" id="KW-0021">Allosteric enzyme</keyword>
<evidence type="ECO:0000256" key="13">
    <source>
        <dbReference type="ARBA" id="ARBA00072146"/>
    </source>
</evidence>
<name>A0A927A2U9_9NOST</name>
<dbReference type="GO" id="GO:0006223">
    <property type="term" value="P:uracil salvage"/>
    <property type="evidence" value="ECO:0007669"/>
    <property type="project" value="InterPro"/>
</dbReference>
<dbReference type="InterPro" id="IPR034332">
    <property type="entry name" value="Upp_B"/>
</dbReference>
<comment type="caution">
    <text evidence="17">The sequence shown here is derived from an EMBL/GenBank/DDBJ whole genome shotgun (WGS) entry which is preliminary data.</text>
</comment>
<comment type="catalytic activity">
    <reaction evidence="11 15">
        <text>UMP + diphosphate = 5-phospho-alpha-D-ribose 1-diphosphate + uracil</text>
        <dbReference type="Rhea" id="RHEA:13017"/>
        <dbReference type="ChEBI" id="CHEBI:17568"/>
        <dbReference type="ChEBI" id="CHEBI:33019"/>
        <dbReference type="ChEBI" id="CHEBI:57865"/>
        <dbReference type="ChEBI" id="CHEBI:58017"/>
        <dbReference type="EC" id="2.4.2.9"/>
    </reaction>
</comment>
<dbReference type="InterPro" id="IPR029057">
    <property type="entry name" value="PRTase-like"/>
</dbReference>
<protein>
    <recommendedName>
        <fullName evidence="13 15">Uracil phosphoribosyltransferase</fullName>
        <ecNumber evidence="3 15">2.4.2.9</ecNumber>
    </recommendedName>
    <alternativeName>
        <fullName evidence="10 15">UMP pyrophosphorylase</fullName>
    </alternativeName>
    <alternativeName>
        <fullName evidence="14 15">UPRTase</fullName>
    </alternativeName>
</protein>
<dbReference type="Gene3D" id="3.40.50.2020">
    <property type="match status" value="1"/>
</dbReference>
<dbReference type="NCBIfam" id="NF001097">
    <property type="entry name" value="PRK00129.1"/>
    <property type="match status" value="1"/>
</dbReference>